<comment type="similarity">
    <text evidence="1">Belongs to the RutC family.</text>
</comment>
<protein>
    <submittedName>
        <fullName evidence="2">RidA family protein</fullName>
    </submittedName>
</protein>
<dbReference type="RefSeq" id="WP_206643355.1">
    <property type="nucleotide sequence ID" value="NZ_CP071247.1"/>
</dbReference>
<accession>A0ABX7MPK6</accession>
<name>A0ABX7MPK6_9GAMM</name>
<evidence type="ECO:0000313" key="3">
    <source>
        <dbReference type="Proteomes" id="UP000663555"/>
    </source>
</evidence>
<dbReference type="InterPro" id="IPR006175">
    <property type="entry name" value="YjgF/YER057c/UK114"/>
</dbReference>
<gene>
    <name evidence="2" type="ORF">LPB19_13160</name>
</gene>
<dbReference type="InterPro" id="IPR019897">
    <property type="entry name" value="RidA_CS"/>
</dbReference>
<dbReference type="Proteomes" id="UP000663555">
    <property type="component" value="Chromosome"/>
</dbReference>
<dbReference type="InterPro" id="IPR035709">
    <property type="entry name" value="YoaB-like"/>
</dbReference>
<evidence type="ECO:0000313" key="2">
    <source>
        <dbReference type="EMBL" id="QSP94133.1"/>
    </source>
</evidence>
<dbReference type="EMBL" id="CP071247">
    <property type="protein sequence ID" value="QSP94133.1"/>
    <property type="molecule type" value="Genomic_DNA"/>
</dbReference>
<dbReference type="PANTHER" id="PTHR47328:SF1">
    <property type="entry name" value="RUTC FAMILY PROTEIN YOAB"/>
    <property type="match status" value="1"/>
</dbReference>
<keyword evidence="3" id="KW-1185">Reference proteome</keyword>
<reference evidence="2 3" key="1">
    <citation type="submission" date="2021-03" db="EMBL/GenBank/DDBJ databases">
        <title>Genome sequencing of Marinobacter sp. LPB0319.</title>
        <authorList>
            <person name="Kim J."/>
        </authorList>
    </citation>
    <scope>NUCLEOTIDE SEQUENCE [LARGE SCALE GENOMIC DNA]</scope>
    <source>
        <strain evidence="2 3">LPB0319</strain>
    </source>
</reference>
<dbReference type="SUPFAM" id="SSF55298">
    <property type="entry name" value="YjgF-like"/>
    <property type="match status" value="1"/>
</dbReference>
<dbReference type="PANTHER" id="PTHR47328">
    <property type="match status" value="1"/>
</dbReference>
<dbReference type="CDD" id="cd06150">
    <property type="entry name" value="YjgF_YER057c_UK114_like_2"/>
    <property type="match status" value="1"/>
</dbReference>
<evidence type="ECO:0000256" key="1">
    <source>
        <dbReference type="ARBA" id="ARBA00010552"/>
    </source>
</evidence>
<organism evidence="2 3">
    <name type="scientific">Marinobacter salinisoli</name>
    <dbReference type="NCBI Taxonomy" id="2769486"/>
    <lineage>
        <taxon>Bacteria</taxon>
        <taxon>Pseudomonadati</taxon>
        <taxon>Pseudomonadota</taxon>
        <taxon>Gammaproteobacteria</taxon>
        <taxon>Pseudomonadales</taxon>
        <taxon>Marinobacteraceae</taxon>
        <taxon>Marinobacter</taxon>
    </lineage>
</organism>
<sequence>MSDIQRIQSTDRMSRIVKHNGTVYLCGQTAGEADWDIGRQTAECLKKVENLLADAGSSSDRILSVTIYIRDMKDFAAMNAVWDEWVKDLPKPARACVEARMARPEILVEMTVVAAESP</sequence>
<proteinExistence type="inferred from homology"/>
<dbReference type="InterPro" id="IPR035959">
    <property type="entry name" value="RutC-like_sf"/>
</dbReference>
<dbReference type="Pfam" id="PF01042">
    <property type="entry name" value="Ribonuc_L-PSP"/>
    <property type="match status" value="1"/>
</dbReference>
<dbReference type="Gene3D" id="3.30.1330.40">
    <property type="entry name" value="RutC-like"/>
    <property type="match status" value="1"/>
</dbReference>
<dbReference type="PROSITE" id="PS01094">
    <property type="entry name" value="UPF0076"/>
    <property type="match status" value="1"/>
</dbReference>